<dbReference type="PANTHER" id="PTHR13586">
    <property type="entry name" value="SCD6 PROTEIN-RELATED"/>
    <property type="match status" value="1"/>
</dbReference>
<evidence type="ECO:0000259" key="4">
    <source>
        <dbReference type="PROSITE" id="PS51512"/>
    </source>
</evidence>
<dbReference type="InterPro" id="IPR047575">
    <property type="entry name" value="Sm"/>
</dbReference>
<dbReference type="Pfam" id="PF09532">
    <property type="entry name" value="FDF"/>
    <property type="match status" value="1"/>
</dbReference>
<dbReference type="InterPro" id="IPR025761">
    <property type="entry name" value="FFD_box"/>
</dbReference>
<feature type="domain" description="Sm" evidence="7">
    <location>
        <begin position="1"/>
        <end position="80"/>
    </location>
</feature>
<feature type="short sequence motif" description="FFD box" evidence="1">
    <location>
        <begin position="506"/>
        <end position="522"/>
    </location>
</feature>
<dbReference type="EMBL" id="JAUKTV010000003">
    <property type="protein sequence ID" value="KAK0741828.1"/>
    <property type="molecule type" value="Genomic_DNA"/>
</dbReference>
<feature type="compositionally biased region" description="Basic residues" evidence="3">
    <location>
        <begin position="562"/>
        <end position="577"/>
    </location>
</feature>
<organism evidence="8 9">
    <name type="scientific">Apiosordaria backusii</name>
    <dbReference type="NCBI Taxonomy" id="314023"/>
    <lineage>
        <taxon>Eukaryota</taxon>
        <taxon>Fungi</taxon>
        <taxon>Dikarya</taxon>
        <taxon>Ascomycota</taxon>
        <taxon>Pezizomycotina</taxon>
        <taxon>Sordariomycetes</taxon>
        <taxon>Sordariomycetidae</taxon>
        <taxon>Sordariales</taxon>
        <taxon>Lasiosphaeriaceae</taxon>
        <taxon>Apiosordaria</taxon>
    </lineage>
</organism>
<dbReference type="InterPro" id="IPR025609">
    <property type="entry name" value="Lsm14-like_N"/>
</dbReference>
<name>A0AA40EM28_9PEZI</name>
<feature type="compositionally biased region" description="Pro residues" evidence="3">
    <location>
        <begin position="285"/>
        <end position="303"/>
    </location>
</feature>
<evidence type="ECO:0000313" key="8">
    <source>
        <dbReference type="EMBL" id="KAK0741828.1"/>
    </source>
</evidence>
<dbReference type="Pfam" id="PF12701">
    <property type="entry name" value="LSM14"/>
    <property type="match status" value="1"/>
</dbReference>
<dbReference type="SMART" id="SM01199">
    <property type="entry name" value="FDF"/>
    <property type="match status" value="1"/>
</dbReference>
<dbReference type="GO" id="GO:0034063">
    <property type="term" value="P:stress granule assembly"/>
    <property type="evidence" value="ECO:0007669"/>
    <property type="project" value="TreeGrafter"/>
</dbReference>
<dbReference type="SMART" id="SM01271">
    <property type="entry name" value="LSM14"/>
    <property type="match status" value="1"/>
</dbReference>
<evidence type="ECO:0000256" key="1">
    <source>
        <dbReference type="PROSITE-ProRule" id="PRU00846"/>
    </source>
</evidence>
<feature type="compositionally biased region" description="Low complexity" evidence="3">
    <location>
        <begin position="488"/>
        <end position="507"/>
    </location>
</feature>
<feature type="domain" description="TFG box profile" evidence="6">
    <location>
        <begin position="533"/>
        <end position="553"/>
    </location>
</feature>
<dbReference type="PANTHER" id="PTHR13586:SF0">
    <property type="entry name" value="TRAILER HITCH, ISOFORM H"/>
    <property type="match status" value="1"/>
</dbReference>
<dbReference type="Gene3D" id="2.30.30.100">
    <property type="match status" value="1"/>
</dbReference>
<accession>A0AA40EM28</accession>
<feature type="compositionally biased region" description="Pro residues" evidence="3">
    <location>
        <begin position="214"/>
        <end position="233"/>
    </location>
</feature>
<gene>
    <name evidence="8" type="ORF">B0T21DRAFT_381602</name>
</gene>
<dbReference type="PROSITE" id="PS51512">
    <property type="entry name" value="DFDF"/>
    <property type="match status" value="1"/>
</dbReference>
<dbReference type="CDD" id="cd01736">
    <property type="entry name" value="LSm14_N"/>
    <property type="match status" value="1"/>
</dbReference>
<feature type="compositionally biased region" description="Pro residues" evidence="3">
    <location>
        <begin position="167"/>
        <end position="206"/>
    </location>
</feature>
<dbReference type="InterPro" id="IPR019050">
    <property type="entry name" value="FDF_dom"/>
</dbReference>
<feature type="short sequence motif" description="TFG box" evidence="2">
    <location>
        <begin position="533"/>
        <end position="553"/>
    </location>
</feature>
<dbReference type="Proteomes" id="UP001172159">
    <property type="component" value="Unassembled WGS sequence"/>
</dbReference>
<dbReference type="GO" id="GO:0000932">
    <property type="term" value="C:P-body"/>
    <property type="evidence" value="ECO:0007669"/>
    <property type="project" value="TreeGrafter"/>
</dbReference>
<dbReference type="GO" id="GO:0003729">
    <property type="term" value="F:mRNA binding"/>
    <property type="evidence" value="ECO:0007669"/>
    <property type="project" value="TreeGrafter"/>
</dbReference>
<feature type="compositionally biased region" description="Gly residues" evidence="3">
    <location>
        <begin position="435"/>
        <end position="444"/>
    </location>
</feature>
<dbReference type="PROSITE" id="PS52002">
    <property type="entry name" value="SM"/>
    <property type="match status" value="1"/>
</dbReference>
<feature type="region of interest" description="Disordered" evidence="3">
    <location>
        <begin position="488"/>
        <end position="598"/>
    </location>
</feature>
<proteinExistence type="predicted"/>
<evidence type="ECO:0000256" key="2">
    <source>
        <dbReference type="PROSITE-ProRule" id="PRU00869"/>
    </source>
</evidence>
<dbReference type="AlphaFoldDB" id="A0AA40EM28"/>
<feature type="region of interest" description="Disordered" evidence="3">
    <location>
        <begin position="426"/>
        <end position="450"/>
    </location>
</feature>
<feature type="compositionally biased region" description="Pro residues" evidence="3">
    <location>
        <begin position="108"/>
        <end position="132"/>
    </location>
</feature>
<protein>
    <submittedName>
        <fullName evidence="8">Scd6-like Sm domain-containing protein</fullName>
    </submittedName>
</protein>
<dbReference type="SUPFAM" id="SSF50182">
    <property type="entry name" value="Sm-like ribonucleoproteins"/>
    <property type="match status" value="1"/>
</dbReference>
<dbReference type="InterPro" id="IPR025762">
    <property type="entry name" value="DFDF"/>
</dbReference>
<feature type="domain" description="DFDF" evidence="4">
    <location>
        <begin position="446"/>
        <end position="482"/>
    </location>
</feature>
<dbReference type="PROSITE" id="PS51536">
    <property type="entry name" value="TFG"/>
    <property type="match status" value="1"/>
</dbReference>
<reference evidence="8" key="1">
    <citation type="submission" date="2023-06" db="EMBL/GenBank/DDBJ databases">
        <title>Genome-scale phylogeny and comparative genomics of the fungal order Sordariales.</title>
        <authorList>
            <consortium name="Lawrence Berkeley National Laboratory"/>
            <person name="Hensen N."/>
            <person name="Bonometti L."/>
            <person name="Westerberg I."/>
            <person name="Brannstrom I.O."/>
            <person name="Guillou S."/>
            <person name="Cros-Aarteil S."/>
            <person name="Calhoun S."/>
            <person name="Haridas S."/>
            <person name="Kuo A."/>
            <person name="Mondo S."/>
            <person name="Pangilinan J."/>
            <person name="Riley R."/>
            <person name="Labutti K."/>
            <person name="Andreopoulos B."/>
            <person name="Lipzen A."/>
            <person name="Chen C."/>
            <person name="Yanf M."/>
            <person name="Daum C."/>
            <person name="Ng V."/>
            <person name="Clum A."/>
            <person name="Steindorff A."/>
            <person name="Ohm R."/>
            <person name="Martin F."/>
            <person name="Silar P."/>
            <person name="Natvig D."/>
            <person name="Lalanne C."/>
            <person name="Gautier V."/>
            <person name="Ament-Velasquez S.L."/>
            <person name="Kruys A."/>
            <person name="Hutchinson M.I."/>
            <person name="Powell A.J."/>
            <person name="Barry K."/>
            <person name="Miller A.N."/>
            <person name="Grigoriev I.V."/>
            <person name="Debuchy R."/>
            <person name="Gladieux P."/>
            <person name="Thoren M.H."/>
            <person name="Johannesson H."/>
        </authorList>
    </citation>
    <scope>NUCLEOTIDE SEQUENCE</scope>
    <source>
        <strain evidence="8">CBS 540.89</strain>
    </source>
</reference>
<feature type="compositionally biased region" description="Polar residues" evidence="3">
    <location>
        <begin position="243"/>
        <end position="255"/>
    </location>
</feature>
<feature type="compositionally biased region" description="Low complexity" evidence="3">
    <location>
        <begin position="98"/>
        <end position="107"/>
    </location>
</feature>
<evidence type="ECO:0000259" key="6">
    <source>
        <dbReference type="PROSITE" id="PS51536"/>
    </source>
</evidence>
<feature type="compositionally biased region" description="Polar residues" evidence="3">
    <location>
        <begin position="510"/>
        <end position="520"/>
    </location>
</feature>
<dbReference type="GO" id="GO:0033962">
    <property type="term" value="P:P-body assembly"/>
    <property type="evidence" value="ECO:0007669"/>
    <property type="project" value="TreeGrafter"/>
</dbReference>
<feature type="compositionally biased region" description="Basic and acidic residues" evidence="3">
    <location>
        <begin position="521"/>
        <end position="546"/>
    </location>
</feature>
<feature type="compositionally biased region" description="Polar residues" evidence="3">
    <location>
        <begin position="358"/>
        <end position="378"/>
    </location>
</feature>
<sequence length="598" mass="61328">MSDYIGSRISLISKSDIRYVGTLASINSDDSTVSLENVRTFGTEGRKGKLEEEVPPSDQVYEYIVFRGTDVKDLRIEEGPAAKENKPPAVPNDPAIVGARPRPGNVAPGPPGGPQGPPQGPGPIGHPGPQGPHGPHGAPNQQQPPPGAPGYGYFPPHMGGWGGRPGPGGPSPGPVGPGGPGGPGPFGMPYPQPGWFPPGQEYPPMGPGQWNPYPQFPPGPGGPGGPGGPPGFPAAPGAPGQGRQSANQTPSNQGPGQKPAPIGPSGEKKPATPGHNAQSSESKPMIPPPQQSAGGPAPPPPVASKPTAEEVKATAANLGQPAASAPSQENKSIPTGPKSDRPVQILPAIPLPVGLTSRVAQPSPSATRSGEQNNTGTTPAALRDATQAAKEAVANAMAQMESNAFAQIASQGAAVDNLTKKVNEMRVNAARGGQTSRGGRGRGGARPAAKVEVPDADYDFATANAKFNKQDLVREAIAGGSPIVEAPAAESVAPEAPVESAEVVEPAYNKQRSFFDNISSDLKDRENASQKPGGREWRGEEQRKNIETFGQGSVDGGYRGYRGGRGRGRGGRGRGFRGGRGGNNGYRPREPQQTQPPQ</sequence>
<evidence type="ECO:0000313" key="9">
    <source>
        <dbReference type="Proteomes" id="UP001172159"/>
    </source>
</evidence>
<feature type="region of interest" description="Disordered" evidence="3">
    <location>
        <begin position="79"/>
        <end position="390"/>
    </location>
</feature>
<dbReference type="InterPro" id="IPR025768">
    <property type="entry name" value="TFG_box"/>
</dbReference>
<keyword evidence="9" id="KW-1185">Reference proteome</keyword>
<dbReference type="PROSITE" id="PS51513">
    <property type="entry name" value="FFD"/>
    <property type="match status" value="1"/>
</dbReference>
<comment type="caution">
    <text evidence="8">The sequence shown here is derived from an EMBL/GenBank/DDBJ whole genome shotgun (WGS) entry which is preliminary data.</text>
</comment>
<dbReference type="InterPro" id="IPR010920">
    <property type="entry name" value="LSM_dom_sf"/>
</dbReference>
<evidence type="ECO:0000256" key="3">
    <source>
        <dbReference type="SAM" id="MobiDB-lite"/>
    </source>
</evidence>
<evidence type="ECO:0000259" key="5">
    <source>
        <dbReference type="PROSITE" id="PS51513"/>
    </source>
</evidence>
<evidence type="ECO:0000259" key="7">
    <source>
        <dbReference type="PROSITE" id="PS52002"/>
    </source>
</evidence>
<feature type="domain" description="FFD box profile" evidence="5">
    <location>
        <begin position="506"/>
        <end position="522"/>
    </location>
</feature>